<dbReference type="GO" id="GO:0008237">
    <property type="term" value="F:metallopeptidase activity"/>
    <property type="evidence" value="ECO:0007669"/>
    <property type="project" value="InterPro"/>
</dbReference>
<accession>A0A1H8JQ89</accession>
<dbReference type="SUPFAM" id="SSF55486">
    <property type="entry name" value="Metalloproteases ('zincins'), catalytic domain"/>
    <property type="match status" value="1"/>
</dbReference>
<dbReference type="Proteomes" id="UP000198814">
    <property type="component" value="Unassembled WGS sequence"/>
</dbReference>
<dbReference type="InterPro" id="IPR010384">
    <property type="entry name" value="MtfA_fam"/>
</dbReference>
<proteinExistence type="predicted"/>
<dbReference type="Gene3D" id="1.10.472.150">
    <property type="entry name" value="Glucose-regulated metallo-peptidase M90, N-terminal domain"/>
    <property type="match status" value="1"/>
</dbReference>
<name>A0A1H8JQ89_9PROT</name>
<reference evidence="2" key="1">
    <citation type="submission" date="2016-10" db="EMBL/GenBank/DDBJ databases">
        <authorList>
            <person name="Varghese N."/>
            <person name="Submissions S."/>
        </authorList>
    </citation>
    <scope>NUCLEOTIDE SEQUENCE [LARGE SCALE GENOMIC DNA]</scope>
    <source>
        <strain evidence="2">Nm76</strain>
    </source>
</reference>
<dbReference type="InterPro" id="IPR042252">
    <property type="entry name" value="MtfA_N"/>
</dbReference>
<dbReference type="GO" id="GO:0005829">
    <property type="term" value="C:cytosol"/>
    <property type="evidence" value="ECO:0007669"/>
    <property type="project" value="TreeGrafter"/>
</dbReference>
<dbReference type="InterPro" id="IPR024079">
    <property type="entry name" value="MetalloPept_cat_dom_sf"/>
</dbReference>
<dbReference type="STRING" id="42354.SAMN05216333_101265"/>
<dbReference type="RefSeq" id="WP_090314786.1">
    <property type="nucleotide sequence ID" value="NZ_FNOE01000001.1"/>
</dbReference>
<dbReference type="EMBL" id="FODO01000001">
    <property type="protein sequence ID" value="SEN82527.1"/>
    <property type="molecule type" value="Genomic_DNA"/>
</dbReference>
<dbReference type="CDD" id="cd20169">
    <property type="entry name" value="Peptidase_M90_mtfA"/>
    <property type="match status" value="1"/>
</dbReference>
<evidence type="ECO:0000313" key="1">
    <source>
        <dbReference type="EMBL" id="SEN82527.1"/>
    </source>
</evidence>
<evidence type="ECO:0000313" key="2">
    <source>
        <dbReference type="Proteomes" id="UP000198814"/>
    </source>
</evidence>
<dbReference type="Gene3D" id="3.40.390.10">
    <property type="entry name" value="Collagenase (Catalytic Domain)"/>
    <property type="match status" value="1"/>
</dbReference>
<organism evidence="1 2">
    <name type="scientific">Nitrosomonas oligotropha</name>
    <dbReference type="NCBI Taxonomy" id="42354"/>
    <lineage>
        <taxon>Bacteria</taxon>
        <taxon>Pseudomonadati</taxon>
        <taxon>Pseudomonadota</taxon>
        <taxon>Betaproteobacteria</taxon>
        <taxon>Nitrosomonadales</taxon>
        <taxon>Nitrosomonadaceae</taxon>
        <taxon>Nitrosomonas</taxon>
    </lineage>
</organism>
<sequence>MSWSLTNWHRNRILQHEGIADAVWQKLIHLRCLKGLSLEELLRLRECATLFLHDKKFYGAHELEITEEIRATIALQACILILNLDLDYYRSWSQIIVYPGEFMLDYDYEDEFGIVHHVQHAASGEAWSDGPLILSWQDALEPVSHLGENVVIHEFAHKIDMLYEGANGCPELHANMSAYTWHEVFSTAYKKFCRQVDRQQETVIDPYAAESPAEFFAVLSEAFFELPLVTQEHFPSVYEQLALFYRQDPAKRWR</sequence>
<dbReference type="OrthoDB" id="9786424at2"/>
<dbReference type="PANTHER" id="PTHR30164">
    <property type="entry name" value="MTFA PEPTIDASE"/>
    <property type="match status" value="1"/>
</dbReference>
<keyword evidence="2" id="KW-1185">Reference proteome</keyword>
<dbReference type="GO" id="GO:0004177">
    <property type="term" value="F:aminopeptidase activity"/>
    <property type="evidence" value="ECO:0007669"/>
    <property type="project" value="TreeGrafter"/>
</dbReference>
<dbReference type="Pfam" id="PF06167">
    <property type="entry name" value="Peptidase_M90"/>
    <property type="match status" value="1"/>
</dbReference>
<gene>
    <name evidence="1" type="ORF">SAMN05216333_101265</name>
</gene>
<dbReference type="PANTHER" id="PTHR30164:SF2">
    <property type="entry name" value="PROTEIN MTFA"/>
    <property type="match status" value="1"/>
</dbReference>
<evidence type="ECO:0008006" key="3">
    <source>
        <dbReference type="Google" id="ProtNLM"/>
    </source>
</evidence>
<protein>
    <recommendedName>
        <fullName evidence="3">Zinc-dependent peptidase</fullName>
    </recommendedName>
</protein>
<dbReference type="AlphaFoldDB" id="A0A1H8JQ89"/>